<name>A0AC61RL04_9BACT</name>
<comment type="caution">
    <text evidence="1">The sequence shown here is derived from an EMBL/GenBank/DDBJ whole genome shotgun (WGS) entry which is preliminary data.</text>
</comment>
<sequence>MNNYLQQILTYFRNLTLNSFGVNRSLYQLLQDKDISRALEMLQNRDDEVDEAIKEYNPQTHDVMKRPNKYRKGDDPYITEKLPRTRARYINEIELFFLLGNPILWKKEEGDDEAYKLFTDFLDEQYFNSRIRKAKRLAGAETESALICHIYRDDRTGERKVKMNVLARSTGYRLRPLFDTIGNMTVCAYGYTTNEGNRTIQHWDFQTADILAFCKKGRMGWEVEIFPNPTGKINMVYFQQPKAWDGAEQRINREEMLDSKTGDTNNYFSDPIAAATADVVQTMVDPNKPGKLIQLTGEKSKFEYINPPMASETRDAEKNDLHKSILFDTFTPDFDTEAMKGFGTLSGVAIRNAFILGFIKRDNRKEVYEELIGRFRNIVIAILAYLYPDKRAALESLKIKFEFAEPFADDKQAKWQSIASLYQAGLVSLETAVTMLSLTDAPEQEVERLLAAAALKEQQKKSDSDNEEKNPSEPVVNIPKKPISA</sequence>
<gene>
    <name evidence="1" type="ORF">E5331_00875</name>
</gene>
<evidence type="ECO:0000313" key="2">
    <source>
        <dbReference type="Proteomes" id="UP000306319"/>
    </source>
</evidence>
<protein>
    <submittedName>
        <fullName evidence="1">Phage portal protein</fullName>
    </submittedName>
</protein>
<evidence type="ECO:0000313" key="1">
    <source>
        <dbReference type="EMBL" id="TGY80966.1"/>
    </source>
</evidence>
<keyword evidence="2" id="KW-1185">Reference proteome</keyword>
<reference evidence="1" key="1">
    <citation type="submission" date="2019-04" db="EMBL/GenBank/DDBJ databases">
        <title>Microbes associate with the intestines of laboratory mice.</title>
        <authorList>
            <person name="Navarre W."/>
            <person name="Wong E."/>
            <person name="Huang K."/>
            <person name="Tropini C."/>
            <person name="Ng K."/>
            <person name="Yu B."/>
        </authorList>
    </citation>
    <scope>NUCLEOTIDE SEQUENCE</scope>
    <source>
        <strain evidence="1">NM04_E33</strain>
    </source>
</reference>
<proteinExistence type="predicted"/>
<organism evidence="1 2">
    <name type="scientific">Lepagella muris</name>
    <dbReference type="NCBI Taxonomy" id="3032870"/>
    <lineage>
        <taxon>Bacteria</taxon>
        <taxon>Pseudomonadati</taxon>
        <taxon>Bacteroidota</taxon>
        <taxon>Bacteroidia</taxon>
        <taxon>Bacteroidales</taxon>
        <taxon>Muribaculaceae</taxon>
        <taxon>Lepagella</taxon>
    </lineage>
</organism>
<dbReference type="Proteomes" id="UP000306319">
    <property type="component" value="Unassembled WGS sequence"/>
</dbReference>
<accession>A0AC61RL04</accession>
<dbReference type="EMBL" id="SRYB01000001">
    <property type="protein sequence ID" value="TGY80966.1"/>
    <property type="molecule type" value="Genomic_DNA"/>
</dbReference>